<dbReference type="Proteomes" id="UP000580856">
    <property type="component" value="Unassembled WGS sequence"/>
</dbReference>
<evidence type="ECO:0000313" key="2">
    <source>
        <dbReference type="EMBL" id="NJB68523.1"/>
    </source>
</evidence>
<evidence type="ECO:0000256" key="1">
    <source>
        <dbReference type="SAM" id="MobiDB-lite"/>
    </source>
</evidence>
<reference evidence="2 3" key="1">
    <citation type="submission" date="2020-03" db="EMBL/GenBank/DDBJ databases">
        <title>Genomic Encyclopedia of Type Strains, Phase IV (KMG-IV): sequencing the most valuable type-strain genomes for metagenomic binning, comparative biology and taxonomic classification.</title>
        <authorList>
            <person name="Goeker M."/>
        </authorList>
    </citation>
    <scope>NUCLEOTIDE SEQUENCE [LARGE SCALE GENOMIC DNA]</scope>
    <source>
        <strain evidence="2 3">DSM 24233</strain>
    </source>
</reference>
<evidence type="ECO:0000313" key="3">
    <source>
        <dbReference type="Proteomes" id="UP000580856"/>
    </source>
</evidence>
<dbReference type="RefSeq" id="WP_167941579.1">
    <property type="nucleotide sequence ID" value="NZ_JAATJA010000002.1"/>
</dbReference>
<keyword evidence="3" id="KW-1185">Reference proteome</keyword>
<name>A0A846QQA7_9BACT</name>
<dbReference type="AlphaFoldDB" id="A0A846QQA7"/>
<protein>
    <submittedName>
        <fullName evidence="2">Uncharacterized protein</fullName>
    </submittedName>
</protein>
<feature type="region of interest" description="Disordered" evidence="1">
    <location>
        <begin position="1"/>
        <end position="70"/>
    </location>
</feature>
<organism evidence="2 3">
    <name type="scientific">Desulfobaculum xiamenense</name>
    <dbReference type="NCBI Taxonomy" id="995050"/>
    <lineage>
        <taxon>Bacteria</taxon>
        <taxon>Pseudomonadati</taxon>
        <taxon>Thermodesulfobacteriota</taxon>
        <taxon>Desulfovibrionia</taxon>
        <taxon>Desulfovibrionales</taxon>
        <taxon>Desulfovibrionaceae</taxon>
        <taxon>Desulfobaculum</taxon>
    </lineage>
</organism>
<dbReference type="EMBL" id="JAATJA010000002">
    <property type="protein sequence ID" value="NJB68523.1"/>
    <property type="molecule type" value="Genomic_DNA"/>
</dbReference>
<sequence>MSGVLFSKPSSPDLPAPAPMSDAAGEEARRRMEEARRREAERRRRAQGVNIRTSPLGDSSRVAVRRTTLG</sequence>
<gene>
    <name evidence="2" type="ORF">GGQ74_002196</name>
</gene>
<proteinExistence type="predicted"/>
<accession>A0A846QQA7</accession>
<feature type="compositionally biased region" description="Basic and acidic residues" evidence="1">
    <location>
        <begin position="26"/>
        <end position="42"/>
    </location>
</feature>
<comment type="caution">
    <text evidence="2">The sequence shown here is derived from an EMBL/GenBank/DDBJ whole genome shotgun (WGS) entry which is preliminary data.</text>
</comment>